<keyword evidence="3" id="KW-1185">Reference proteome</keyword>
<dbReference type="Proteomes" id="UP000271974">
    <property type="component" value="Unassembled WGS sequence"/>
</dbReference>
<name>A0A3S1BGS2_ELYCH</name>
<evidence type="ECO:0008006" key="4">
    <source>
        <dbReference type="Google" id="ProtNLM"/>
    </source>
</evidence>
<reference evidence="2 3" key="1">
    <citation type="submission" date="2019-01" db="EMBL/GenBank/DDBJ databases">
        <title>A draft genome assembly of the solar-powered sea slug Elysia chlorotica.</title>
        <authorList>
            <person name="Cai H."/>
            <person name="Li Q."/>
            <person name="Fang X."/>
            <person name="Li J."/>
            <person name="Curtis N.E."/>
            <person name="Altenburger A."/>
            <person name="Shibata T."/>
            <person name="Feng M."/>
            <person name="Maeda T."/>
            <person name="Schwartz J.A."/>
            <person name="Shigenobu S."/>
            <person name="Lundholm N."/>
            <person name="Nishiyama T."/>
            <person name="Yang H."/>
            <person name="Hasebe M."/>
            <person name="Li S."/>
            <person name="Pierce S.K."/>
            <person name="Wang J."/>
        </authorList>
    </citation>
    <scope>NUCLEOTIDE SEQUENCE [LARGE SCALE GENOMIC DNA]</scope>
    <source>
        <strain evidence="2">EC2010</strain>
        <tissue evidence="2">Whole organism of an adult</tissue>
    </source>
</reference>
<evidence type="ECO:0000313" key="3">
    <source>
        <dbReference type="Proteomes" id="UP000271974"/>
    </source>
</evidence>
<comment type="caution">
    <text evidence="2">The sequence shown here is derived from an EMBL/GenBank/DDBJ whole genome shotgun (WGS) entry which is preliminary data.</text>
</comment>
<evidence type="ECO:0000256" key="1">
    <source>
        <dbReference type="SAM" id="SignalP"/>
    </source>
</evidence>
<gene>
    <name evidence="2" type="ORF">EGW08_004264</name>
</gene>
<accession>A0A3S1BGS2</accession>
<organism evidence="2 3">
    <name type="scientific">Elysia chlorotica</name>
    <name type="common">Eastern emerald elysia</name>
    <name type="synonym">Sea slug</name>
    <dbReference type="NCBI Taxonomy" id="188477"/>
    <lineage>
        <taxon>Eukaryota</taxon>
        <taxon>Metazoa</taxon>
        <taxon>Spiralia</taxon>
        <taxon>Lophotrochozoa</taxon>
        <taxon>Mollusca</taxon>
        <taxon>Gastropoda</taxon>
        <taxon>Heterobranchia</taxon>
        <taxon>Euthyneura</taxon>
        <taxon>Panpulmonata</taxon>
        <taxon>Sacoglossa</taxon>
        <taxon>Placobranchoidea</taxon>
        <taxon>Plakobranchidae</taxon>
        <taxon>Elysia</taxon>
    </lineage>
</organism>
<protein>
    <recommendedName>
        <fullName evidence="4">GDNF/GAS1 domain-containing protein</fullName>
    </recommendedName>
</protein>
<dbReference type="AlphaFoldDB" id="A0A3S1BGS2"/>
<proteinExistence type="predicted"/>
<keyword evidence="1" id="KW-0732">Signal</keyword>
<feature type="chain" id="PRO_5018624751" description="GDNF/GAS1 domain-containing protein" evidence="1">
    <location>
        <begin position="39"/>
        <end position="131"/>
    </location>
</feature>
<dbReference type="EMBL" id="RQTK01000095">
    <property type="protein sequence ID" value="RUS87986.1"/>
    <property type="molecule type" value="Genomic_DNA"/>
</dbReference>
<evidence type="ECO:0000313" key="2">
    <source>
        <dbReference type="EMBL" id="RUS87986.1"/>
    </source>
</evidence>
<feature type="non-terminal residue" evidence="2">
    <location>
        <position position="131"/>
    </location>
</feature>
<dbReference type="OrthoDB" id="6052570at2759"/>
<sequence>MFQLSRTWSSQASRRPGLSPLSTTVGYILLALVSSAWSCPDDLTGSARACFLDYAVRLQSLQSSPQKLCCGLDVEIFRAFCRSYVDGSRCERNLRAQCPAVKQRVIDQALTSLEGARAGLNQLCLDDNIVE</sequence>
<feature type="signal peptide" evidence="1">
    <location>
        <begin position="1"/>
        <end position="38"/>
    </location>
</feature>